<keyword evidence="6" id="KW-0472">Membrane</keyword>
<comment type="caution">
    <text evidence="9">The sequence shown here is derived from an EMBL/GenBank/DDBJ whole genome shotgun (WGS) entry which is preliminary data.</text>
</comment>
<accession>A0A1B8PZG2</accession>
<evidence type="ECO:0000256" key="7">
    <source>
        <dbReference type="ARBA" id="ARBA00023237"/>
    </source>
</evidence>
<dbReference type="AlphaFoldDB" id="A0A1B8PZG2"/>
<dbReference type="EMBL" id="LZMS01000060">
    <property type="protein sequence ID" value="OBX61872.1"/>
    <property type="molecule type" value="Genomic_DNA"/>
</dbReference>
<dbReference type="InterPro" id="IPR045584">
    <property type="entry name" value="Pilin-like"/>
</dbReference>
<dbReference type="GO" id="GO:0009279">
    <property type="term" value="C:cell outer membrane"/>
    <property type="evidence" value="ECO:0007669"/>
    <property type="project" value="UniProtKB-SubCell"/>
</dbReference>
<protein>
    <recommendedName>
        <fullName evidence="8">Trimeric autotransporter adhesin YadA-like C-terminal membrane anchor domain-containing protein</fullName>
    </recommendedName>
</protein>
<keyword evidence="5" id="KW-0732">Signal</keyword>
<proteinExistence type="predicted"/>
<dbReference type="InterPro" id="IPR008378">
    <property type="entry name" value="Ubiq_surface"/>
</dbReference>
<feature type="domain" description="Trimeric autotransporter adhesin YadA-like C-terminal membrane anchor" evidence="8">
    <location>
        <begin position="382"/>
        <end position="443"/>
    </location>
</feature>
<dbReference type="SUPFAM" id="SSF54523">
    <property type="entry name" value="Pili subunits"/>
    <property type="match status" value="1"/>
</dbReference>
<dbReference type="Gene3D" id="1.20.5.170">
    <property type="match status" value="1"/>
</dbReference>
<evidence type="ECO:0000256" key="4">
    <source>
        <dbReference type="ARBA" id="ARBA00022692"/>
    </source>
</evidence>
<dbReference type="Gene3D" id="3.30.1300.30">
    <property type="entry name" value="GSPII I/J protein-like"/>
    <property type="match status" value="1"/>
</dbReference>
<comment type="subcellular location">
    <subcellularLocation>
        <location evidence="2">Cell outer membrane</location>
    </subcellularLocation>
    <subcellularLocation>
        <location evidence="1">Cell surface</location>
    </subcellularLocation>
</comment>
<dbReference type="RefSeq" id="WP_065255109.1">
    <property type="nucleotide sequence ID" value="NZ_LZDR01000033.1"/>
</dbReference>
<evidence type="ECO:0000256" key="1">
    <source>
        <dbReference type="ARBA" id="ARBA00004241"/>
    </source>
</evidence>
<evidence type="ECO:0000313" key="10">
    <source>
        <dbReference type="Proteomes" id="UP000092607"/>
    </source>
</evidence>
<organism evidence="9 10">
    <name type="scientific">Moraxella lacunata</name>
    <dbReference type="NCBI Taxonomy" id="477"/>
    <lineage>
        <taxon>Bacteria</taxon>
        <taxon>Pseudomonadati</taxon>
        <taxon>Pseudomonadota</taxon>
        <taxon>Gammaproteobacteria</taxon>
        <taxon>Moraxellales</taxon>
        <taxon>Moraxellaceae</taxon>
        <taxon>Moraxella</taxon>
    </lineage>
</organism>
<sequence>MNKTNKFHLANKNITDHSLACSHFTKSSPPLFHKTVLASLLTIGALGMTTVASAQNNTPSINDINKKLESLATLQRIVQGAIGVHTENIKKNQTSIAKNKTTLDEHTKQIDANKQAIEAKLGGKVDVQQLEDLKTSVDKNKADIADNKAAADSKFKDIKTNITANKADADAKFKDIKTDIAKNKTTLDEHTKQIDANKQAIEAKLGGKVDVQQLEDLKTSVDKNKADIADNKAAADAKFKDIKTDIAKNKTTLDEHTKQIDANKKDFEAKLGGKADEQKLAELKTSVDKNKAAADAKFAATEDALTRNAKNITKNTTSIRDLNTKVDGFDGRINALDSKVNTFDGRISALDAKVNGFDGRINALDDKFKNGMAAQAALNSLFQPYSVGKVSVSAAIGGYGSKSAIAIGTGYRVNPQLAFKGGTAINVSGSKKSSYNIGVNYEF</sequence>
<keyword evidence="3" id="KW-1134">Transmembrane beta strand</keyword>
<evidence type="ECO:0000256" key="6">
    <source>
        <dbReference type="ARBA" id="ARBA00023136"/>
    </source>
</evidence>
<evidence type="ECO:0000313" key="9">
    <source>
        <dbReference type="EMBL" id="OBX61872.1"/>
    </source>
</evidence>
<keyword evidence="4" id="KW-0812">Transmembrane</keyword>
<gene>
    <name evidence="9" type="ORF">A9309_07570</name>
</gene>
<dbReference type="Proteomes" id="UP000092607">
    <property type="component" value="Unassembled WGS sequence"/>
</dbReference>
<dbReference type="Gene3D" id="1.20.5.340">
    <property type="match status" value="2"/>
</dbReference>
<name>A0A1B8PZG2_MORLA</name>
<dbReference type="PRINTS" id="PR01804">
    <property type="entry name" value="UBIQUITOUSSP"/>
</dbReference>
<dbReference type="InterPro" id="IPR005594">
    <property type="entry name" value="YadA_C"/>
</dbReference>
<evidence type="ECO:0000256" key="2">
    <source>
        <dbReference type="ARBA" id="ARBA00004442"/>
    </source>
</evidence>
<dbReference type="Pfam" id="PF03895">
    <property type="entry name" value="YadA_anchor"/>
    <property type="match status" value="1"/>
</dbReference>
<evidence type="ECO:0000259" key="8">
    <source>
        <dbReference type="Pfam" id="PF03895"/>
    </source>
</evidence>
<dbReference type="OrthoDB" id="8607186at2"/>
<dbReference type="GO" id="GO:0009986">
    <property type="term" value="C:cell surface"/>
    <property type="evidence" value="ECO:0007669"/>
    <property type="project" value="UniProtKB-SubCell"/>
</dbReference>
<reference evidence="9 10" key="1">
    <citation type="submission" date="2016-06" db="EMBL/GenBank/DDBJ databases">
        <title>Draft genome of Moraxella lacunata CCUG 57757A.</title>
        <authorList>
            <person name="Salva-Serra F."/>
            <person name="Engstrom-Jakobsson H."/>
            <person name="Thorell K."/>
            <person name="Gonzales-Siles L."/>
            <person name="Karlsson R."/>
            <person name="Boulund F."/>
            <person name="Engstrand L."/>
            <person name="Kristiansson E."/>
            <person name="Moore E."/>
        </authorList>
    </citation>
    <scope>NUCLEOTIDE SEQUENCE [LARGE SCALE GENOMIC DNA]</scope>
    <source>
        <strain evidence="9 10">CCUG 57757A</strain>
    </source>
</reference>
<keyword evidence="7" id="KW-0998">Cell outer membrane</keyword>
<evidence type="ECO:0000256" key="5">
    <source>
        <dbReference type="ARBA" id="ARBA00022729"/>
    </source>
</evidence>
<evidence type="ECO:0000256" key="3">
    <source>
        <dbReference type="ARBA" id="ARBA00022452"/>
    </source>
</evidence>